<comment type="catalytic activity">
    <reaction evidence="5">
        <text>a 2'-deoxyadenosine in DNA + S-adenosyl-L-methionine = an N(6)-methyl-2'-deoxyadenosine in DNA + S-adenosyl-L-homocysteine + H(+)</text>
        <dbReference type="Rhea" id="RHEA:15197"/>
        <dbReference type="Rhea" id="RHEA-COMP:12418"/>
        <dbReference type="Rhea" id="RHEA-COMP:12419"/>
        <dbReference type="ChEBI" id="CHEBI:15378"/>
        <dbReference type="ChEBI" id="CHEBI:57856"/>
        <dbReference type="ChEBI" id="CHEBI:59789"/>
        <dbReference type="ChEBI" id="CHEBI:90615"/>
        <dbReference type="ChEBI" id="CHEBI:90616"/>
        <dbReference type="EC" id="2.1.1.72"/>
    </reaction>
</comment>
<accession>A0AAE8LVN4</accession>
<dbReference type="PANTHER" id="PTHR33841">
    <property type="entry name" value="DNA METHYLTRANSFERASE YEEA-RELATED"/>
    <property type="match status" value="1"/>
</dbReference>
<keyword evidence="2 7" id="KW-0489">Methyltransferase</keyword>
<dbReference type="Proteomes" id="UP000239650">
    <property type="component" value="Unassembled WGS sequence"/>
</dbReference>
<evidence type="ECO:0000313" key="8">
    <source>
        <dbReference type="Proteomes" id="UP000239650"/>
    </source>
</evidence>
<evidence type="ECO:0000256" key="3">
    <source>
        <dbReference type="ARBA" id="ARBA00022679"/>
    </source>
</evidence>
<dbReference type="GO" id="GO:0032259">
    <property type="term" value="P:methylation"/>
    <property type="evidence" value="ECO:0007669"/>
    <property type="project" value="UniProtKB-KW"/>
</dbReference>
<evidence type="ECO:0000256" key="4">
    <source>
        <dbReference type="ARBA" id="ARBA00022691"/>
    </source>
</evidence>
<comment type="caution">
    <text evidence="7">The sequence shown here is derived from an EMBL/GenBank/DDBJ whole genome shotgun (WGS) entry which is preliminary data.</text>
</comment>
<evidence type="ECO:0000256" key="5">
    <source>
        <dbReference type="ARBA" id="ARBA00047942"/>
    </source>
</evidence>
<dbReference type="InterPro" id="IPR047939">
    <property type="entry name" value="BREX_1_PglX"/>
</dbReference>
<reference evidence="7 8" key="1">
    <citation type="submission" date="2018-02" db="EMBL/GenBank/DDBJ databases">
        <authorList>
            <person name="Rodrigo-Torres L."/>
            <person name="Arahal R. D."/>
            <person name="Lucena T."/>
        </authorList>
    </citation>
    <scope>NUCLEOTIDE SEQUENCE [LARGE SCALE GENOMIC DNA]</scope>
    <source>
        <strain evidence="7 8">CECT 9267</strain>
    </source>
</reference>
<evidence type="ECO:0000256" key="1">
    <source>
        <dbReference type="ARBA" id="ARBA00011900"/>
    </source>
</evidence>
<dbReference type="InterPro" id="IPR011639">
    <property type="entry name" value="MethylTrfase_TaqI-like_dom"/>
</dbReference>
<gene>
    <name evidence="7" type="primary">vspIM</name>
    <name evidence="7" type="ORF">LAS9267_00624</name>
</gene>
<dbReference type="PANTHER" id="PTHR33841:SF1">
    <property type="entry name" value="DNA METHYLTRANSFERASE A"/>
    <property type="match status" value="1"/>
</dbReference>
<proteinExistence type="predicted"/>
<organism evidence="7 8">
    <name type="scientific">Latilactobacillus sakei</name>
    <name type="common">Lactobacillus sakei</name>
    <dbReference type="NCBI Taxonomy" id="1599"/>
    <lineage>
        <taxon>Bacteria</taxon>
        <taxon>Bacillati</taxon>
        <taxon>Bacillota</taxon>
        <taxon>Bacilli</taxon>
        <taxon>Lactobacillales</taxon>
        <taxon>Lactobacillaceae</taxon>
        <taxon>Latilactobacillus</taxon>
    </lineage>
</organism>
<dbReference type="InterPro" id="IPR050953">
    <property type="entry name" value="N4_N6_ade-DNA_methylase"/>
</dbReference>
<dbReference type="RefSeq" id="WP_105300055.1">
    <property type="nucleotide sequence ID" value="NZ_OKRC01000002.1"/>
</dbReference>
<dbReference type="AlphaFoldDB" id="A0AAE8LVN4"/>
<dbReference type="Gene3D" id="3.40.50.150">
    <property type="entry name" value="Vaccinia Virus protein VP39"/>
    <property type="match status" value="1"/>
</dbReference>
<dbReference type="EMBL" id="OKRC01000002">
    <property type="protein sequence ID" value="SPE19655.1"/>
    <property type="molecule type" value="Genomic_DNA"/>
</dbReference>
<dbReference type="GO" id="GO:0009007">
    <property type="term" value="F:site-specific DNA-methyltransferase (adenine-specific) activity"/>
    <property type="evidence" value="ECO:0007669"/>
    <property type="project" value="UniProtKB-EC"/>
</dbReference>
<sequence>MDKKLIKTFAIEARVKLRESVMSKLAKLGITDEQISEITEIGNDTIEIKDNHERFTGNDVKNRAKLVEELNKREQQTGNRQIAYDTLVEEVAYTWFNRLIAIRFMEVNDYLPERERVLSSESGIKQPDIITHLLDTEMYAEFDLATKERVTELLSDSSADAVDELYQLVFIKQCNSLNQQLPDLFEKINDYTELLFTVSYIDDNGVIASLLNIPEDAFNVDEGGQVEIIGWMYQYYNTEPKDKVFARGSRKIRADEIPAATQLFTPDWIVRYMVENSLGRYYIDQKMANPNETRTEKEIADEFGWQYYLPTAEQPEDVQLQIQDERKAKGDFALQELKLIDPSMGSGHILVYAFDVFMQLYEAEGQSPRTAAELILKNNLFGLDIDQRAFQLAYFALMMKGRQYSRRILSKQLRPNVYVVPNNSEIGEAELQLVQMQFNDQKKALQDLLTLVEGFKNGAELGSLIKFEGLDFENLKSGLNNTNISFFDQSIKEMILVGELLQQKYEIGITNPPYMGSSGFGPVLSKFSKKQYPNSKSDLFAMFMERWNKAISCTGYNTMVTMQSWMFLTSYESMRKSILATNTIANMMHMENMVMGIAFGTAVTIIKHNYIKGFKGTYHQIKTVDASNNLDPTSIPIPGNRFNQISQDAFNKIPGSPISYWVSENMINLFQEQKSISDFYDLKVGIQTGDNPLFYKKHWEINPTCDYWVKCNKNGEYRRWYGNLDTVIFWKNNGEKIKKHKSSRPQNSDYYFREGVAWSNISSSANISARFENKGMIFDQTVPTIFPIDDATLIEIIAYMNSKIAITVAIAISPTMHFNTGEVAKYPYIPYKDGTVNKFVKENIKISKDDWDSLETSWDFKQHPLL</sequence>
<keyword evidence="4" id="KW-0949">S-adenosyl-L-methionine</keyword>
<evidence type="ECO:0000259" key="6">
    <source>
        <dbReference type="Pfam" id="PF07669"/>
    </source>
</evidence>
<dbReference type="GO" id="GO:0006304">
    <property type="term" value="P:DNA modification"/>
    <property type="evidence" value="ECO:0007669"/>
    <property type="project" value="InterPro"/>
</dbReference>
<dbReference type="InterPro" id="IPR029063">
    <property type="entry name" value="SAM-dependent_MTases_sf"/>
</dbReference>
<dbReference type="EC" id="2.1.1.72" evidence="1"/>
<feature type="domain" description="Type II methyltransferase M.TaqI-like" evidence="6">
    <location>
        <begin position="378"/>
        <end position="590"/>
    </location>
</feature>
<dbReference type="Pfam" id="PF07669">
    <property type="entry name" value="Eco57I"/>
    <property type="match status" value="1"/>
</dbReference>
<evidence type="ECO:0000256" key="2">
    <source>
        <dbReference type="ARBA" id="ARBA00022603"/>
    </source>
</evidence>
<name>A0AAE8LVN4_LATSK</name>
<evidence type="ECO:0000313" key="7">
    <source>
        <dbReference type="EMBL" id="SPE19655.1"/>
    </source>
</evidence>
<dbReference type="NCBIfam" id="NF033452">
    <property type="entry name" value="BREX_1_MTaseX"/>
    <property type="match status" value="1"/>
</dbReference>
<dbReference type="SUPFAM" id="SSF53335">
    <property type="entry name" value="S-adenosyl-L-methionine-dependent methyltransferases"/>
    <property type="match status" value="1"/>
</dbReference>
<keyword evidence="3 7" id="KW-0808">Transferase</keyword>
<protein>
    <recommendedName>
        <fullName evidence="1">site-specific DNA-methyltransferase (adenine-specific)</fullName>
        <ecNumber evidence="1">2.1.1.72</ecNumber>
    </recommendedName>
</protein>